<comment type="caution">
    <text evidence="1">The sequence shown here is derived from an EMBL/GenBank/DDBJ whole genome shotgun (WGS) entry which is preliminary data.</text>
</comment>
<dbReference type="EMBL" id="JACXVP010000002">
    <property type="protein sequence ID" value="KAG5627771.1"/>
    <property type="molecule type" value="Genomic_DNA"/>
</dbReference>
<organism evidence="1 2">
    <name type="scientific">Solanum commersonii</name>
    <name type="common">Commerson's wild potato</name>
    <name type="synonym">Commerson's nightshade</name>
    <dbReference type="NCBI Taxonomy" id="4109"/>
    <lineage>
        <taxon>Eukaryota</taxon>
        <taxon>Viridiplantae</taxon>
        <taxon>Streptophyta</taxon>
        <taxon>Embryophyta</taxon>
        <taxon>Tracheophyta</taxon>
        <taxon>Spermatophyta</taxon>
        <taxon>Magnoliopsida</taxon>
        <taxon>eudicotyledons</taxon>
        <taxon>Gunneridae</taxon>
        <taxon>Pentapetalae</taxon>
        <taxon>asterids</taxon>
        <taxon>lamiids</taxon>
        <taxon>Solanales</taxon>
        <taxon>Solanaceae</taxon>
        <taxon>Solanoideae</taxon>
        <taxon>Solaneae</taxon>
        <taxon>Solanum</taxon>
    </lineage>
</organism>
<dbReference type="OrthoDB" id="1283502at2759"/>
<accession>A0A9J6AU17</accession>
<dbReference type="Proteomes" id="UP000824120">
    <property type="component" value="Chromosome 2"/>
</dbReference>
<name>A0A9J6AU17_SOLCO</name>
<gene>
    <name evidence="1" type="ORF">H5410_012989</name>
</gene>
<evidence type="ECO:0000313" key="1">
    <source>
        <dbReference type="EMBL" id="KAG5627771.1"/>
    </source>
</evidence>
<evidence type="ECO:0000313" key="2">
    <source>
        <dbReference type="Proteomes" id="UP000824120"/>
    </source>
</evidence>
<protein>
    <submittedName>
        <fullName evidence="1">Uncharacterized protein</fullName>
    </submittedName>
</protein>
<reference evidence="1 2" key="1">
    <citation type="submission" date="2020-09" db="EMBL/GenBank/DDBJ databases">
        <title>De no assembly of potato wild relative species, Solanum commersonii.</title>
        <authorList>
            <person name="Cho K."/>
        </authorList>
    </citation>
    <scope>NUCLEOTIDE SEQUENCE [LARGE SCALE GENOMIC DNA]</scope>
    <source>
        <strain evidence="1">LZ3.2</strain>
        <tissue evidence="1">Leaf</tissue>
    </source>
</reference>
<keyword evidence="2" id="KW-1185">Reference proteome</keyword>
<proteinExistence type="predicted"/>
<sequence>MDVWDTKRYKIKNKDIRDKVGVSLVDDKMQEERLRWFGHVKRRCTNAPVWSLLLCSKLIEIEWFPIAAK</sequence>
<dbReference type="AlphaFoldDB" id="A0A9J6AU17"/>